<reference evidence="1" key="1">
    <citation type="journal article" date="2014" name="Front. Microbiol.">
        <title>High frequency of phylogenetically diverse reductive dehalogenase-homologous genes in deep subseafloor sedimentary metagenomes.</title>
        <authorList>
            <person name="Kawai M."/>
            <person name="Futagami T."/>
            <person name="Toyoda A."/>
            <person name="Takaki Y."/>
            <person name="Nishi S."/>
            <person name="Hori S."/>
            <person name="Arai W."/>
            <person name="Tsubouchi T."/>
            <person name="Morono Y."/>
            <person name="Uchiyama I."/>
            <person name="Ito T."/>
            <person name="Fujiyama A."/>
            <person name="Inagaki F."/>
            <person name="Takami H."/>
        </authorList>
    </citation>
    <scope>NUCLEOTIDE SEQUENCE</scope>
    <source>
        <strain evidence="1">Expedition CK06-06</strain>
    </source>
</reference>
<dbReference type="EMBL" id="BARU01031641">
    <property type="protein sequence ID" value="GAH62646.1"/>
    <property type="molecule type" value="Genomic_DNA"/>
</dbReference>
<sequence length="38" mass="4639">PDLPNFYAHERLMNDLKNVFEITHKKFKNWKALKKLNP</sequence>
<gene>
    <name evidence="1" type="ORF">S03H2_50016</name>
</gene>
<feature type="non-terminal residue" evidence="1">
    <location>
        <position position="1"/>
    </location>
</feature>
<dbReference type="AlphaFoldDB" id="X1GXL6"/>
<comment type="caution">
    <text evidence="1">The sequence shown here is derived from an EMBL/GenBank/DDBJ whole genome shotgun (WGS) entry which is preliminary data.</text>
</comment>
<protein>
    <submittedName>
        <fullName evidence="1">Uncharacterized protein</fullName>
    </submittedName>
</protein>
<accession>X1GXL6</accession>
<proteinExistence type="predicted"/>
<organism evidence="1">
    <name type="scientific">marine sediment metagenome</name>
    <dbReference type="NCBI Taxonomy" id="412755"/>
    <lineage>
        <taxon>unclassified sequences</taxon>
        <taxon>metagenomes</taxon>
        <taxon>ecological metagenomes</taxon>
    </lineage>
</organism>
<name>X1GXL6_9ZZZZ</name>
<evidence type="ECO:0000313" key="1">
    <source>
        <dbReference type="EMBL" id="GAH62646.1"/>
    </source>
</evidence>